<proteinExistence type="inferred from homology"/>
<keyword evidence="3" id="KW-0276">Fatty acid metabolism</keyword>
<dbReference type="InterPro" id="IPR042099">
    <property type="entry name" value="ANL_N_sf"/>
</dbReference>
<dbReference type="InterPro" id="IPR000873">
    <property type="entry name" value="AMP-dep_synth/lig_dom"/>
</dbReference>
<organism evidence="10 11">
    <name type="scientific">Azospirillum griseum</name>
    <dbReference type="NCBI Taxonomy" id="2496639"/>
    <lineage>
        <taxon>Bacteria</taxon>
        <taxon>Pseudomonadati</taxon>
        <taxon>Pseudomonadota</taxon>
        <taxon>Alphaproteobacteria</taxon>
        <taxon>Rhodospirillales</taxon>
        <taxon>Azospirillaceae</taxon>
        <taxon>Azospirillum</taxon>
    </lineage>
</organism>
<dbReference type="CDD" id="cd12119">
    <property type="entry name" value="ttLC_FACS_AlkK_like"/>
    <property type="match status" value="1"/>
</dbReference>
<dbReference type="GO" id="GO:0016874">
    <property type="term" value="F:ligase activity"/>
    <property type="evidence" value="ECO:0007669"/>
    <property type="project" value="UniProtKB-KW"/>
</dbReference>
<evidence type="ECO:0000256" key="4">
    <source>
        <dbReference type="ARBA" id="ARBA00023098"/>
    </source>
</evidence>
<name>A0A3S0KUC5_9PROT</name>
<feature type="domain" description="AMP-dependent synthetase/ligase" evidence="8">
    <location>
        <begin position="22"/>
        <end position="402"/>
    </location>
</feature>
<dbReference type="InterPro" id="IPR020845">
    <property type="entry name" value="AMP-binding_CS"/>
</dbReference>
<reference evidence="10 11" key="1">
    <citation type="submission" date="2018-12" db="EMBL/GenBank/DDBJ databases">
        <authorList>
            <person name="Yang Y."/>
        </authorList>
    </citation>
    <scope>NUCLEOTIDE SEQUENCE [LARGE SCALE GENOMIC DNA]</scope>
    <source>
        <strain evidence="10 11">L-25-5w-1</strain>
    </source>
</reference>
<evidence type="ECO:0000256" key="1">
    <source>
        <dbReference type="ARBA" id="ARBA00006432"/>
    </source>
</evidence>
<comment type="catalytic activity">
    <reaction evidence="5">
        <text>3-(methylsulfanyl)propanoate + ATP + CoA = 3-(methylsulfanyl)propanoyl-CoA + AMP + diphosphate</text>
        <dbReference type="Rhea" id="RHEA:43052"/>
        <dbReference type="ChEBI" id="CHEBI:30616"/>
        <dbReference type="ChEBI" id="CHEBI:33019"/>
        <dbReference type="ChEBI" id="CHEBI:49016"/>
        <dbReference type="ChEBI" id="CHEBI:57287"/>
        <dbReference type="ChEBI" id="CHEBI:82815"/>
        <dbReference type="ChEBI" id="CHEBI:456215"/>
        <dbReference type="EC" id="6.2.1.44"/>
    </reaction>
    <physiologicalReaction direction="left-to-right" evidence="5">
        <dbReference type="Rhea" id="RHEA:43053"/>
    </physiologicalReaction>
</comment>
<dbReference type="Gene3D" id="3.40.50.12780">
    <property type="entry name" value="N-terminal domain of ligase-like"/>
    <property type="match status" value="1"/>
</dbReference>
<dbReference type="InterPro" id="IPR045851">
    <property type="entry name" value="AMP-bd_C_sf"/>
</dbReference>
<comment type="similarity">
    <text evidence="1">Belongs to the ATP-dependent AMP-binding enzyme family.</text>
</comment>
<keyword evidence="2 10" id="KW-0436">Ligase</keyword>
<evidence type="ECO:0000256" key="6">
    <source>
        <dbReference type="ARBA" id="ARBA00066616"/>
    </source>
</evidence>
<evidence type="ECO:0000259" key="8">
    <source>
        <dbReference type="Pfam" id="PF00501"/>
    </source>
</evidence>
<evidence type="ECO:0000259" key="9">
    <source>
        <dbReference type="Pfam" id="PF13193"/>
    </source>
</evidence>
<dbReference type="PROSITE" id="PS00455">
    <property type="entry name" value="AMP_BINDING"/>
    <property type="match status" value="1"/>
</dbReference>
<dbReference type="SUPFAM" id="SSF56801">
    <property type="entry name" value="Acetyl-CoA synthetase-like"/>
    <property type="match status" value="1"/>
</dbReference>
<dbReference type="EMBL" id="RXMA01000049">
    <property type="protein sequence ID" value="RTR13032.1"/>
    <property type="molecule type" value="Genomic_DNA"/>
</dbReference>
<keyword evidence="4" id="KW-0443">Lipid metabolism</keyword>
<evidence type="ECO:0000256" key="3">
    <source>
        <dbReference type="ARBA" id="ARBA00022832"/>
    </source>
</evidence>
<evidence type="ECO:0000256" key="7">
    <source>
        <dbReference type="ARBA" id="ARBA00067668"/>
    </source>
</evidence>
<accession>A0A3S0KUC5</accession>
<evidence type="ECO:0000256" key="2">
    <source>
        <dbReference type="ARBA" id="ARBA00022598"/>
    </source>
</evidence>
<dbReference type="PANTHER" id="PTHR43859:SF4">
    <property type="entry name" value="BUTANOATE--COA LIGASE AAE1-RELATED"/>
    <property type="match status" value="1"/>
</dbReference>
<dbReference type="OrthoDB" id="9803968at2"/>
<dbReference type="EC" id="6.2.1.44" evidence="6"/>
<dbReference type="RefSeq" id="WP_126620612.1">
    <property type="nucleotide sequence ID" value="NZ_JBHUCY010000020.1"/>
</dbReference>
<keyword evidence="11" id="KW-1185">Reference proteome</keyword>
<dbReference type="NCBIfam" id="NF004837">
    <property type="entry name" value="PRK06187.1"/>
    <property type="match status" value="1"/>
</dbReference>
<feature type="domain" description="AMP-binding enzyme C-terminal" evidence="9">
    <location>
        <begin position="451"/>
        <end position="526"/>
    </location>
</feature>
<dbReference type="GO" id="GO:0006631">
    <property type="term" value="P:fatty acid metabolic process"/>
    <property type="evidence" value="ECO:0007669"/>
    <property type="project" value="UniProtKB-KW"/>
</dbReference>
<dbReference type="PANTHER" id="PTHR43859">
    <property type="entry name" value="ACYL-ACTIVATING ENZYME"/>
    <property type="match status" value="1"/>
</dbReference>
<dbReference type="AlphaFoldDB" id="A0A3S0KUC5"/>
<dbReference type="InterPro" id="IPR025110">
    <property type="entry name" value="AMP-bd_C"/>
</dbReference>
<evidence type="ECO:0000313" key="11">
    <source>
        <dbReference type="Proteomes" id="UP000277007"/>
    </source>
</evidence>
<gene>
    <name evidence="10" type="ORF">EJ903_25065</name>
</gene>
<protein>
    <recommendedName>
        <fullName evidence="7">3-methylmercaptopropionyl-CoA ligase</fullName>
        <ecNumber evidence="6">6.2.1.44</ecNumber>
    </recommendedName>
</protein>
<dbReference type="FunFam" id="3.30.300.30:FF:000008">
    <property type="entry name" value="2,3-dihydroxybenzoate-AMP ligase"/>
    <property type="match status" value="1"/>
</dbReference>
<dbReference type="Proteomes" id="UP000277007">
    <property type="component" value="Unassembled WGS sequence"/>
</dbReference>
<dbReference type="Pfam" id="PF13193">
    <property type="entry name" value="AMP-binding_C"/>
    <property type="match status" value="1"/>
</dbReference>
<evidence type="ECO:0000313" key="10">
    <source>
        <dbReference type="EMBL" id="RTR13032.1"/>
    </source>
</evidence>
<dbReference type="Pfam" id="PF00501">
    <property type="entry name" value="AMP-binding"/>
    <property type="match status" value="1"/>
</dbReference>
<dbReference type="Gene3D" id="3.30.300.30">
    <property type="match status" value="1"/>
</dbReference>
<sequence length="544" mass="58978">MLLGNMMDVPLLVSSILRYAETYHGDREIVSRTVEGPIHRYSYAQAAARARRLANALVALGVVPGARVGTLAWNGYRHLELYYAVSGSGMVCHTINPRLFPEQIAYIINHAEDEVLFTDLSFLGMLEGIADQLTRLKAVVVLTDAANMPAASALPNLLCYETLLADQPDAFVWPEFDENTAAAMCYTSGTTGHPKGVLYSHRSCVLHSMTICMPGALGVSPMDVVMPVVPMFHINAWGFIYSAPMVGAKLVLPGPKLDGASLTDLIEAEQVSLTAGVPTVWMGLLAWLDAHPDRSIASLKRLIIGGSACPPVMIEQFRQRGVNAIHGWGMTETHAASCTSLPKPKHALWSPEERSALALKQGRPFYGIEFRVVDEEGAEVPHDGESYGRLLVRGPWVAAGYYGVSDSPSHATPGWFETGDIVTMDADGYIQIVDRAKDLIKSGGEWISSIELENIAVGHPAVREAAVVARPDAQWSERPLLAVVLKEGAALTAADMIAFYEGKVAKWCIPTDLVVLDELPHTATGKILKTALRTMLMTRLAEAQ</sequence>
<comment type="caution">
    <text evidence="10">The sequence shown here is derived from an EMBL/GenBank/DDBJ whole genome shotgun (WGS) entry which is preliminary data.</text>
</comment>
<evidence type="ECO:0000256" key="5">
    <source>
        <dbReference type="ARBA" id="ARBA00051915"/>
    </source>
</evidence>